<dbReference type="Proteomes" id="UP001225906">
    <property type="component" value="Unassembled WGS sequence"/>
</dbReference>
<gene>
    <name evidence="2" type="ORF">Q9291_07385</name>
</gene>
<evidence type="ECO:0000313" key="2">
    <source>
        <dbReference type="EMBL" id="MDP8567669.1"/>
    </source>
</evidence>
<evidence type="ECO:0000313" key="3">
    <source>
        <dbReference type="Proteomes" id="UP001225906"/>
    </source>
</evidence>
<dbReference type="Gene3D" id="3.10.450.50">
    <property type="match status" value="1"/>
</dbReference>
<dbReference type="RefSeq" id="WP_306389386.1">
    <property type="nucleotide sequence ID" value="NZ_JAVCAP010000014.1"/>
</dbReference>
<accession>A0ABT9JT71</accession>
<name>A0ABT9JT71_9PROT</name>
<dbReference type="InterPro" id="IPR048469">
    <property type="entry name" value="YchJ-like_M"/>
</dbReference>
<feature type="domain" description="YchJ-like middle NTF2-like" evidence="1">
    <location>
        <begin position="28"/>
        <end position="121"/>
    </location>
</feature>
<reference evidence="3" key="1">
    <citation type="journal article" date="2019" name="Int. J. Syst. Evol. Microbiol.">
        <title>The Global Catalogue of Microorganisms (GCM) 10K type strain sequencing project: providing services to taxonomists for standard genome sequencing and annotation.</title>
        <authorList>
            <consortium name="The Broad Institute Genomics Platform"/>
            <consortium name="The Broad Institute Genome Sequencing Center for Infectious Disease"/>
            <person name="Wu L."/>
            <person name="Ma J."/>
        </authorList>
    </citation>
    <scope>NUCLEOTIDE SEQUENCE [LARGE SCALE GENOMIC DNA]</scope>
    <source>
        <strain evidence="3">VKM B-3159</strain>
    </source>
</reference>
<dbReference type="InterPro" id="IPR004027">
    <property type="entry name" value="SEC_C_motif"/>
</dbReference>
<keyword evidence="3" id="KW-1185">Reference proteome</keyword>
<evidence type="ECO:0000259" key="1">
    <source>
        <dbReference type="Pfam" id="PF17775"/>
    </source>
</evidence>
<dbReference type="Pfam" id="PF02810">
    <property type="entry name" value="SEC-C"/>
    <property type="match status" value="1"/>
</dbReference>
<dbReference type="EMBL" id="JAVCAP010000014">
    <property type="protein sequence ID" value="MDP8567669.1"/>
    <property type="molecule type" value="Genomic_DNA"/>
</dbReference>
<sequence length="130" mass="14696">MKNRCPCHSGTSYADCCQPLHAGTAAPDAERLMRSRYSAYALKLPDYILETWHANTRPASLSLAELNGIKWLKLQVLSYRQTDAGHAEVAFMATYQSGQQKKSILKEHSLFECVDGRWLYLGEKGHLHKN</sequence>
<dbReference type="InterPro" id="IPR032710">
    <property type="entry name" value="NTF2-like_dom_sf"/>
</dbReference>
<dbReference type="Pfam" id="PF17775">
    <property type="entry name" value="YchJ_M-like"/>
    <property type="match status" value="1"/>
</dbReference>
<comment type="caution">
    <text evidence="2">The sequence shown here is derived from an EMBL/GenBank/DDBJ whole genome shotgun (WGS) entry which is preliminary data.</text>
</comment>
<proteinExistence type="predicted"/>
<dbReference type="SUPFAM" id="SSF54427">
    <property type="entry name" value="NTF2-like"/>
    <property type="match status" value="1"/>
</dbReference>
<protein>
    <submittedName>
        <fullName evidence="2">YchJ family metal-binding protein</fullName>
    </submittedName>
</protein>
<organism evidence="2 3">
    <name type="scientific">Methylophilus aquaticus</name>
    <dbReference type="NCBI Taxonomy" id="1971610"/>
    <lineage>
        <taxon>Bacteria</taxon>
        <taxon>Pseudomonadati</taxon>
        <taxon>Pseudomonadota</taxon>
        <taxon>Betaproteobacteria</taxon>
        <taxon>Nitrosomonadales</taxon>
        <taxon>Methylophilaceae</taxon>
        <taxon>Methylophilus</taxon>
    </lineage>
</organism>